<dbReference type="AlphaFoldDB" id="A0A5E4M7Q4"/>
<organism evidence="2 3">
    <name type="scientific">Cinara cedri</name>
    <dbReference type="NCBI Taxonomy" id="506608"/>
    <lineage>
        <taxon>Eukaryota</taxon>
        <taxon>Metazoa</taxon>
        <taxon>Ecdysozoa</taxon>
        <taxon>Arthropoda</taxon>
        <taxon>Hexapoda</taxon>
        <taxon>Insecta</taxon>
        <taxon>Pterygota</taxon>
        <taxon>Neoptera</taxon>
        <taxon>Paraneoptera</taxon>
        <taxon>Hemiptera</taxon>
        <taxon>Sternorrhyncha</taxon>
        <taxon>Aphidomorpha</taxon>
        <taxon>Aphidoidea</taxon>
        <taxon>Aphididae</taxon>
        <taxon>Lachninae</taxon>
        <taxon>Cinara</taxon>
    </lineage>
</organism>
<name>A0A5E4M7Q4_9HEMI</name>
<reference evidence="2 3" key="1">
    <citation type="submission" date="2019-08" db="EMBL/GenBank/DDBJ databases">
        <authorList>
            <person name="Alioto T."/>
            <person name="Alioto T."/>
            <person name="Gomez Garrido J."/>
        </authorList>
    </citation>
    <scope>NUCLEOTIDE SEQUENCE [LARGE SCALE GENOMIC DNA]</scope>
</reference>
<gene>
    <name evidence="2" type="ORF">CINCED_3A005178</name>
</gene>
<keyword evidence="3" id="KW-1185">Reference proteome</keyword>
<sequence>MPRRQLTDEQREQSRIRRLERDRERQRKRRLNPELRAIERGKNTIAKRLSRAKGFYDTNTNRLFSETNIDCSKITSLFGEVEMVDLAEHNRLRKEREKERQRKRRMDPEFRAKERARNSLLKRIARQKNYFTLEEMNCECCGEPIESDHVCFSNILSVELHEIDVSSNTTKKPNTTDS</sequence>
<protein>
    <submittedName>
        <fullName evidence="2">Uncharacterized protein</fullName>
    </submittedName>
</protein>
<dbReference type="EMBL" id="CABPRJ010000479">
    <property type="protein sequence ID" value="VVC28246.1"/>
    <property type="molecule type" value="Genomic_DNA"/>
</dbReference>
<proteinExistence type="predicted"/>
<evidence type="ECO:0000313" key="3">
    <source>
        <dbReference type="Proteomes" id="UP000325440"/>
    </source>
</evidence>
<dbReference type="Proteomes" id="UP000325440">
    <property type="component" value="Unassembled WGS sequence"/>
</dbReference>
<feature type="region of interest" description="Disordered" evidence="1">
    <location>
        <begin position="1"/>
        <end position="28"/>
    </location>
</feature>
<evidence type="ECO:0000256" key="1">
    <source>
        <dbReference type="SAM" id="MobiDB-lite"/>
    </source>
</evidence>
<accession>A0A5E4M7Q4</accession>
<evidence type="ECO:0000313" key="2">
    <source>
        <dbReference type="EMBL" id="VVC28246.1"/>
    </source>
</evidence>
<dbReference type="OrthoDB" id="6614207at2759"/>